<dbReference type="OrthoDB" id="4770405at2"/>
<comment type="caution">
    <text evidence="4">The sequence shown here is derived from an EMBL/GenBank/DDBJ whole genome shotgun (WGS) entry which is preliminary data.</text>
</comment>
<dbReference type="Gene3D" id="3.40.50.300">
    <property type="entry name" value="P-loop containing nucleotide triphosphate hydrolases"/>
    <property type="match status" value="1"/>
</dbReference>
<dbReference type="SUPFAM" id="SSF52540">
    <property type="entry name" value="P-loop containing nucleoside triphosphate hydrolases"/>
    <property type="match status" value="1"/>
</dbReference>
<name>A0A6N6JMT1_9RHOB</name>
<organism evidence="4 5">
    <name type="scientific">Litoreibacter roseus</name>
    <dbReference type="NCBI Taxonomy" id="2601869"/>
    <lineage>
        <taxon>Bacteria</taxon>
        <taxon>Pseudomonadati</taxon>
        <taxon>Pseudomonadota</taxon>
        <taxon>Alphaproteobacteria</taxon>
        <taxon>Rhodobacterales</taxon>
        <taxon>Roseobacteraceae</taxon>
        <taxon>Litoreibacter</taxon>
    </lineage>
</organism>
<keyword evidence="5" id="KW-1185">Reference proteome</keyword>
<evidence type="ECO:0000259" key="3">
    <source>
        <dbReference type="Pfam" id="PF24883"/>
    </source>
</evidence>
<keyword evidence="1" id="KW-0677">Repeat</keyword>
<gene>
    <name evidence="4" type="ORF">KIN_36060</name>
</gene>
<evidence type="ECO:0000313" key="5">
    <source>
        <dbReference type="Proteomes" id="UP000436822"/>
    </source>
</evidence>
<feature type="region of interest" description="Disordered" evidence="2">
    <location>
        <begin position="962"/>
        <end position="983"/>
    </location>
</feature>
<dbReference type="Pfam" id="PF24883">
    <property type="entry name" value="NPHP3_N"/>
    <property type="match status" value="1"/>
</dbReference>
<feature type="region of interest" description="Disordered" evidence="2">
    <location>
        <begin position="1336"/>
        <end position="1363"/>
    </location>
</feature>
<sequence>MSRPLEVLGAPASNAGDEFHEAWALGNALQLLDPATGLTELTVEGVRDAAETNDNANWDGVDCALYFDDNEHPENSRVELVQLKYSVTGQNKSWTLARFCSSTKKTGNNSVARRLADAFKGATKGEKTGHLGVSLSIKLVTNQPIAKNLQNTIAKAKSSELQGDDYDSLRRATGLGKNQLIQFCKLLLLEGGENARAELREQNTNAIAELILSPVKDMSDSLRLRIQEKLGPDGDRTIKRETVLSWFNLGRGQGLFPCDPELEPLSEVIPRTITETLASEVQKHPLVVLHGKGGCGKTTTARSLETALPPGSRTIVYDCYGAGSYRDPSRPRHSSWQGFTQLSNELARSTNTPLFFPYKQREDMAPAFRQKLETVAEIFGRENTGSLLVIVIDAADNIVTHAASQTPPQMCFVDQLVAFTDIPSNVRIVVTCRTSRLSKMNLPDGIQKIPCPTFSLSETRAMVRLHGLEGGETEITDFHALSRCIPRVQTSALAGAKSLSDAVDFLRPNGKSLNDLFDAKVREAFDRSGVNIRRSLWCAALDELSAPIPIGVLSRVCELNEEVAEDIVNDLAPNLRLGDRGVEFSNEDFEVYSQATAKEATDEVRSAIADALVTERLNSGYAASHLFDALIACGRKSEIGSFLGEKDGTAAISDPIVRRRVDLSRLQAALHIASNNQDEIAVGETIFVAAEAMRTSGKVDSLILENTDLSAPCLDETTIGLLILNDPEERSRQGPVLFHLAREKARQGKLFESRLNLQAAEEWMNETFKDENWHHKWSTQRRDVVTRLFTFFALRGWSLVERDCDRWTNASFCVALRKWILAKIVVEFGPSVIANVLEEMDFRYHFLAVNALGRAGVTPSPEQLKTALIGLSKFDFEMIAKDDGLGSGPSLTAEIREEILFFLEGLVPTGKIAQEIPKLILDKLRSSRSQSFQGLHLTYPYPIDFAFRTAILTSYSNSEEPDLEAVFTEPDKPREEEPEESRREFRLAKERYDEICGLLPAYKAYASLLGSRTSAAATQLDQKITSLGSTSSRSYHFSYVKSTLRLKATDLMLSSRLDRPTKVTFLKSSLAKGEGFFEQDAELCAITLHDLSLQSVVAETLEQKSEEIRSLHVRATEKSEYLLSIARVFMDFSKDHASAIFSDALKIAEEVDLEALDVLHALCRIVKRERPDTSETKELLGAFARVVRHAGELLDSEDGFPLEEALEAISFSNPSVGAMTASRWGDEGFTSRGNEIRLFLKATLDKGWLTAPDGYTLAQVLGDVPPSVEDRILIGLGEVSEDVRDDLLKHLVERKILATTPYSDAYIPDNLEELCRSGKSAAEAWSRLEQIRNFKSMAPAPQKPSSGRIGKKQREHTKENQEEKVAVDWSSVDPLSANAIVEAQEADRKARLFDFKERLFELRTRVRFADRIEHLNTLAQCARTSRWPDNEIEAIFAALDDWPGRVTNEWCTTELPRLTVELGGRTMGYSWYHGEQFAELQARSGLPPEGRRQVVLDLVEQNAAKLGAASLLKLLAEYVSNLELQTADELLVRLVDRTEARLNMDDNVRKRYLFEPQNLPTSQSQIVSALIYRYLGDIDARVRWQASHALLCAVQLGLADLIEGIFDHANGQFNCHYAFPDCPFQEMNAAQQLSIVLARVSSHHPAMIEKHEAEILKLWTKNQAHILIGHLLARTLIQARQGGAKVGVDETILSSMNGSASTRTPRLKDRYSRDFDSHADPGSRFSFDSMDIIPYWYSPACRVFADLSSRELIHVAEEWIVDRWGGHKETSHWVNEPRKSRLKDDDYGLYSASHGSRPTIHRHSVYLQWHGLHMAVGELIKTRSLVERDDDPYDAFEGWLERDDTTYPTIWISDLLGTLPLSNRYWEQPEPDREDWVGEVDAVDPLAEIMGEDGGLALSQYREHGMHEYGDQAAHSEVRSKAAFVPSKTAPALLRAYAATADYYDVFIPDPDDFEENDGKDGDFSIISAIQRPLAGRDVGVDEEDPRCFKGRGVQAAPSKTVLDVLQIPSGPSWSSSWGVEENGIADLSYSAWSTTPNDSERSMRHRSYSYVDGYRLSVTEKALQKSMNALECDLLVTVNLERSIGSEYGKSSKKRSAHKRVEVIRLGRDGTYETRSGHRGTWTQANQRSG</sequence>
<protein>
    <recommendedName>
        <fullName evidence="3">Nephrocystin 3-like N-terminal domain-containing protein</fullName>
    </recommendedName>
</protein>
<reference evidence="4 5" key="1">
    <citation type="submission" date="2019-12" db="EMBL/GenBank/DDBJ databases">
        <title>Litoreibacter badius sp. nov., a novel bacteriochlorophyll a-containing bacterium in the genus Litoreibacter.</title>
        <authorList>
            <person name="Kanamuro M."/>
            <person name="Takabe Y."/>
            <person name="Mori K."/>
            <person name="Takaichi S."/>
            <person name="Hanada S."/>
        </authorList>
    </citation>
    <scope>NUCLEOTIDE SEQUENCE [LARGE SCALE GENOMIC DNA]</scope>
    <source>
        <strain evidence="4 5">K6</strain>
    </source>
</reference>
<evidence type="ECO:0000256" key="2">
    <source>
        <dbReference type="SAM" id="MobiDB-lite"/>
    </source>
</evidence>
<dbReference type="InterPro" id="IPR056884">
    <property type="entry name" value="NPHP3-like_N"/>
</dbReference>
<feature type="compositionally biased region" description="Polar residues" evidence="2">
    <location>
        <begin position="2122"/>
        <end position="2131"/>
    </location>
</feature>
<dbReference type="RefSeq" id="WP_159809666.1">
    <property type="nucleotide sequence ID" value="NZ_BLJE01000005.1"/>
</dbReference>
<dbReference type="InterPro" id="IPR027417">
    <property type="entry name" value="P-loop_NTPase"/>
</dbReference>
<evidence type="ECO:0000313" key="4">
    <source>
        <dbReference type="EMBL" id="GFE66532.1"/>
    </source>
</evidence>
<dbReference type="Proteomes" id="UP000436822">
    <property type="component" value="Unassembled WGS sequence"/>
</dbReference>
<accession>A0A6N6JMT1</accession>
<feature type="region of interest" description="Disordered" evidence="2">
    <location>
        <begin position="2110"/>
        <end position="2131"/>
    </location>
</feature>
<evidence type="ECO:0000256" key="1">
    <source>
        <dbReference type="ARBA" id="ARBA00022737"/>
    </source>
</evidence>
<feature type="domain" description="Nephrocystin 3-like N-terminal" evidence="3">
    <location>
        <begin position="282"/>
        <end position="433"/>
    </location>
</feature>
<dbReference type="EMBL" id="BLJE01000005">
    <property type="protein sequence ID" value="GFE66532.1"/>
    <property type="molecule type" value="Genomic_DNA"/>
</dbReference>
<feature type="compositionally biased region" description="Basic and acidic residues" evidence="2">
    <location>
        <begin position="969"/>
        <end position="983"/>
    </location>
</feature>
<proteinExistence type="predicted"/>